<dbReference type="Pfam" id="PF02145">
    <property type="entry name" value="Rap_GAP"/>
    <property type="match status" value="1"/>
</dbReference>
<keyword evidence="5" id="KW-1185">Reference proteome</keyword>
<reference evidence="4" key="1">
    <citation type="journal article" date="2020" name="Stud. Mycol.">
        <title>101 Dothideomycetes genomes: a test case for predicting lifestyles and emergence of pathogens.</title>
        <authorList>
            <person name="Haridas S."/>
            <person name="Albert R."/>
            <person name="Binder M."/>
            <person name="Bloem J."/>
            <person name="Labutti K."/>
            <person name="Salamov A."/>
            <person name="Andreopoulos B."/>
            <person name="Baker S."/>
            <person name="Barry K."/>
            <person name="Bills G."/>
            <person name="Bluhm B."/>
            <person name="Cannon C."/>
            <person name="Castanera R."/>
            <person name="Culley D."/>
            <person name="Daum C."/>
            <person name="Ezra D."/>
            <person name="Gonzalez J."/>
            <person name="Henrissat B."/>
            <person name="Kuo A."/>
            <person name="Liang C."/>
            <person name="Lipzen A."/>
            <person name="Lutzoni F."/>
            <person name="Magnuson J."/>
            <person name="Mondo S."/>
            <person name="Nolan M."/>
            <person name="Ohm R."/>
            <person name="Pangilinan J."/>
            <person name="Park H.-J."/>
            <person name="Ramirez L."/>
            <person name="Alfaro M."/>
            <person name="Sun H."/>
            <person name="Tritt A."/>
            <person name="Yoshinaga Y."/>
            <person name="Zwiers L.-H."/>
            <person name="Turgeon B."/>
            <person name="Goodwin S."/>
            <person name="Spatafora J."/>
            <person name="Crous P."/>
            <person name="Grigoriev I."/>
        </authorList>
    </citation>
    <scope>NUCLEOTIDE SEQUENCE</scope>
    <source>
        <strain evidence="4">CBS 262.69</strain>
    </source>
</reference>
<feature type="region of interest" description="Disordered" evidence="2">
    <location>
        <begin position="27"/>
        <end position="94"/>
    </location>
</feature>
<dbReference type="PANTHER" id="PTHR10063">
    <property type="entry name" value="TUBERIN"/>
    <property type="match status" value="1"/>
</dbReference>
<keyword evidence="1" id="KW-0343">GTPase activation</keyword>
<evidence type="ECO:0000313" key="5">
    <source>
        <dbReference type="Proteomes" id="UP000799640"/>
    </source>
</evidence>
<dbReference type="Proteomes" id="UP000799640">
    <property type="component" value="Unassembled WGS sequence"/>
</dbReference>
<dbReference type="InterPro" id="IPR000331">
    <property type="entry name" value="Rap/Ran_GAP_dom"/>
</dbReference>
<dbReference type="InterPro" id="IPR035974">
    <property type="entry name" value="Rap/Ran-GAP_sf"/>
</dbReference>
<dbReference type="InterPro" id="IPR016024">
    <property type="entry name" value="ARM-type_fold"/>
</dbReference>
<dbReference type="GO" id="GO:0033596">
    <property type="term" value="C:TSC1-TSC2 complex"/>
    <property type="evidence" value="ECO:0007669"/>
    <property type="project" value="TreeGrafter"/>
</dbReference>
<dbReference type="EMBL" id="ML996704">
    <property type="protein sequence ID" value="KAF2397120.1"/>
    <property type="molecule type" value="Genomic_DNA"/>
</dbReference>
<feature type="compositionally biased region" description="Low complexity" evidence="2">
    <location>
        <begin position="1521"/>
        <end position="1532"/>
    </location>
</feature>
<dbReference type="Pfam" id="PF03542">
    <property type="entry name" value="Tuberin"/>
    <property type="match status" value="1"/>
</dbReference>
<feature type="compositionally biased region" description="Polar residues" evidence="2">
    <location>
        <begin position="27"/>
        <end position="46"/>
    </location>
</feature>
<dbReference type="GO" id="GO:0005634">
    <property type="term" value="C:nucleus"/>
    <property type="evidence" value="ECO:0007669"/>
    <property type="project" value="InterPro"/>
</dbReference>
<evidence type="ECO:0000259" key="3">
    <source>
        <dbReference type="PROSITE" id="PS50085"/>
    </source>
</evidence>
<name>A0A6G1HM77_9PEZI</name>
<gene>
    <name evidence="4" type="ORF">EJ06DRAFT_482407</name>
</gene>
<evidence type="ECO:0000256" key="2">
    <source>
        <dbReference type="SAM" id="MobiDB-lite"/>
    </source>
</evidence>
<dbReference type="Pfam" id="PF11864">
    <property type="entry name" value="DUF3384"/>
    <property type="match status" value="1"/>
</dbReference>
<accession>A0A6G1HM77</accession>
<dbReference type="InterPro" id="IPR027107">
    <property type="entry name" value="Tuberin/Ral-act_asu"/>
</dbReference>
<dbReference type="SUPFAM" id="SSF111347">
    <property type="entry name" value="Rap/Ran-GAP"/>
    <property type="match status" value="1"/>
</dbReference>
<evidence type="ECO:0000256" key="1">
    <source>
        <dbReference type="ARBA" id="ARBA00022468"/>
    </source>
</evidence>
<organism evidence="4 5">
    <name type="scientific">Trichodelitschia bisporula</name>
    <dbReference type="NCBI Taxonomy" id="703511"/>
    <lineage>
        <taxon>Eukaryota</taxon>
        <taxon>Fungi</taxon>
        <taxon>Dikarya</taxon>
        <taxon>Ascomycota</taxon>
        <taxon>Pezizomycotina</taxon>
        <taxon>Dothideomycetes</taxon>
        <taxon>Dothideomycetes incertae sedis</taxon>
        <taxon>Phaeotrichales</taxon>
        <taxon>Phaeotrichaceae</taxon>
        <taxon>Trichodelitschia</taxon>
    </lineage>
</organism>
<feature type="region of interest" description="Disordered" evidence="2">
    <location>
        <begin position="1502"/>
        <end position="1582"/>
    </location>
</feature>
<sequence>MPPPGDDPRTPERRPSQSTLLSAFRTLTSGRPKSSSQAPPSNTLAQPSFVHGESTADLPIRSELQDKESTSASSPVSGIDSEPDAPLRLDDIVGGPPELPGVLELLRKAHTSTERINAADQASSILRKYPVKNLLTLWTAGRDLLRHDSAEASRSGYNLLISCTGQSGLSPRERKLFFDAISSSDHHGHTDLRFRALVELTNNGRDIDPFEPHIAPLLTQFLEVSFNSASQMRKQGRKGNPETVARETVLEGIFDFIIEVTKFNAQVIQEDGFIRLLDQIILICKKTTSEADIVCATKVINSLITFTEVPHSTLRPCLELLCDVHRQLSSLKTHSWEVLGNIFRSHLGQSAVQELVHILETASTPPGQPPNVVRGALSALSHLVLAHGSEELPIVPISSIMPAIDHALDIGERKLELDVLLLLQGLLGDEELARALAAEVDWSCFTSSIVKCTDGLALGRPASGNAIQDAADTSSLESVSDSDVVRGSEAFGAIISELCRMFPTSDLLRKDLMVGLFLELGSKLDDQAAETLIRHCANDRLIYPSNDEWEAICKRLSVEFLQDQSRPSDLRVLTASFLRDAYASIECLPGDKPLDFARMFLEKMSVENDPLVLEILASFGVAVVERADQDTLDFVLAAFRATIFQRRSSTTSQSGSPSASLATGLSVSTPASLCRVAAKHVVRMFIGNINRSTGKAEALFDLVLQIARSHEIATDARICAVKLLCRLRANSDCAIYIRPLSESESMAAVLCRTVETANWIQAAEEAVSRDAKGAASGVLQSSSLKQKAFNVRRPVPPLWFYPGPKGLPEEPPPDASTCLYSFLETPVKDAPDAPKVLKITHWLETVIGLLQYPETDWEIYSYVVVHLGAQLGNQNLFRAASPQIQLLRAVLCEQIRASSFHDPPSYTSLKKADVAICLFHVLTMLISYRTQFSKGEQDEIVRALTLGIGSWDRTSKWCIHALSVCCHELRSSTSKCLDIIVQKMSQIITQPQIAIHILEFLTGLARMPELYKNFSQEEYKMVFGVSFRYLQYSRDQKEKEASQPLARPSRAAVMRHSDSFRELRQQSDQDSRPNIGSPSDDLPQYVHALAYHVITFWFMALKLQDRPIYKPWIAEKLAFTDKFGNYDFEEQALVTLDMMDKIAFSDRDETVYKPDFAKPADGEVSRRTWIVGLSFLTIETAGRTGLSQITHRRPSGTKYHILQPSLTSPPRHQVPLTVGLEYGAFRSSAYTGVLPDDILQESYAPLTIAAPPGWINERPIPLPDDDMTRRALSSFDLNPTVDGHKVGVIYIAPGQTSEAEILANTYGSADYTSFVSALGTLMRLKDARFNTQGLDRHGDSDGKYTYAWRDRATEIVFHATTMMPTDLEYDPQCTKKKSHIGNDFVNVVWNESGLPFKFDTFPSAFNYVYIIITPETAPSFVSLRTTDRLSYVYKVQVVSRPGFPEISSAAEAKLLTFRALPSFIRFLALNASVFSLVWANREHDDHFSPWRNRLREIKRMRDTHGEPHNRKSQSGPGGPSSGLNSAGASATGLPGGGLQGLMTPASGSRERIAQRASMATFGSSGENRSSLTPSTGTGTEGD</sequence>
<dbReference type="GO" id="GO:0005096">
    <property type="term" value="F:GTPase activator activity"/>
    <property type="evidence" value="ECO:0007669"/>
    <property type="project" value="UniProtKB-KW"/>
</dbReference>
<evidence type="ECO:0000313" key="4">
    <source>
        <dbReference type="EMBL" id="KAF2397120.1"/>
    </source>
</evidence>
<protein>
    <recommendedName>
        <fullName evidence="3">Rap-GAP domain-containing protein</fullName>
    </recommendedName>
</protein>
<dbReference type="OrthoDB" id="19311at2759"/>
<feature type="domain" description="Rap-GAP" evidence="3">
    <location>
        <begin position="1272"/>
        <end position="1500"/>
    </location>
</feature>
<dbReference type="InterPro" id="IPR024584">
    <property type="entry name" value="Tuberin_N"/>
</dbReference>
<dbReference type="PROSITE" id="PS50085">
    <property type="entry name" value="RAPGAP"/>
    <property type="match status" value="1"/>
</dbReference>
<proteinExistence type="predicted"/>
<dbReference type="FunFam" id="3.40.50.11210:FF:000007">
    <property type="entry name" value="Tuberous sclerosis 2"/>
    <property type="match status" value="1"/>
</dbReference>
<dbReference type="Gene3D" id="3.40.50.11210">
    <property type="entry name" value="Rap/Ran-GAP"/>
    <property type="match status" value="1"/>
</dbReference>
<dbReference type="PANTHER" id="PTHR10063:SF0">
    <property type="entry name" value="TUBERIN"/>
    <property type="match status" value="1"/>
</dbReference>
<dbReference type="InterPro" id="IPR018515">
    <property type="entry name" value="Tuberin-type_domain"/>
</dbReference>
<feature type="compositionally biased region" description="Polar residues" evidence="2">
    <location>
        <begin position="1560"/>
        <end position="1582"/>
    </location>
</feature>
<dbReference type="GO" id="GO:0051056">
    <property type="term" value="P:regulation of small GTPase mediated signal transduction"/>
    <property type="evidence" value="ECO:0007669"/>
    <property type="project" value="InterPro"/>
</dbReference>
<dbReference type="SUPFAM" id="SSF48371">
    <property type="entry name" value="ARM repeat"/>
    <property type="match status" value="1"/>
</dbReference>
<dbReference type="GO" id="GO:0032007">
    <property type="term" value="P:negative regulation of TOR signaling"/>
    <property type="evidence" value="ECO:0007669"/>
    <property type="project" value="TreeGrafter"/>
</dbReference>